<organism evidence="2 3">
    <name type="scientific">Aliidiomarina iranensis</name>
    <dbReference type="NCBI Taxonomy" id="1434071"/>
    <lineage>
        <taxon>Bacteria</taxon>
        <taxon>Pseudomonadati</taxon>
        <taxon>Pseudomonadota</taxon>
        <taxon>Gammaproteobacteria</taxon>
        <taxon>Alteromonadales</taxon>
        <taxon>Idiomarinaceae</taxon>
        <taxon>Aliidiomarina</taxon>
    </lineage>
</organism>
<evidence type="ECO:0000313" key="3">
    <source>
        <dbReference type="Proteomes" id="UP000288395"/>
    </source>
</evidence>
<keyword evidence="1" id="KW-0812">Transmembrane</keyword>
<feature type="transmembrane region" description="Helical" evidence="1">
    <location>
        <begin position="389"/>
        <end position="407"/>
    </location>
</feature>
<feature type="transmembrane region" description="Helical" evidence="1">
    <location>
        <begin position="341"/>
        <end position="369"/>
    </location>
</feature>
<reference evidence="3" key="1">
    <citation type="journal article" date="2018" name="Front. Microbiol.">
        <title>Genome-Based Analysis Reveals the Taxonomy and Diversity of the Family Idiomarinaceae.</title>
        <authorList>
            <person name="Liu Y."/>
            <person name="Lai Q."/>
            <person name="Shao Z."/>
        </authorList>
    </citation>
    <scope>NUCLEOTIDE SEQUENCE [LARGE SCALE GENOMIC DNA]</scope>
    <source>
        <strain evidence="3">GBPy7</strain>
    </source>
</reference>
<comment type="caution">
    <text evidence="2">The sequence shown here is derived from an EMBL/GenBank/DDBJ whole genome shotgun (WGS) entry which is preliminary data.</text>
</comment>
<feature type="transmembrane region" description="Helical" evidence="1">
    <location>
        <begin position="97"/>
        <end position="126"/>
    </location>
</feature>
<keyword evidence="1" id="KW-0472">Membrane</keyword>
<keyword evidence="1" id="KW-1133">Transmembrane helix</keyword>
<sequence length="433" mass="50564">MEVYRRHMRQLNRNLLLITALLMAFWLEFSVFQLRPEFTGMLGFATERAVKTLAFWAWPMLFFMFFQPIINKFVFLDYDGEIIPTTFRFETRFFFTVLFLYASIGLLAVTLVNSALGIINLGWAAYTESLQFSFHNHLLIQFIRSFTFPAGTVADETIHSPVSMIINTLILLFGYVLYSFVLIATKGRPDVFIKHNKSYEQYEAHNVFFVSSILRVNRRLKSKVAPTLFVILFFAALIATIFVPALNESQIIRLFWILVLHSALFLVARACYRFLKLWWDKIFAVQDYEYTDPVFYESQESWLDSDKGGYAWISYYASAPTNSKRSSPSFFKRPSWELPKFISIIWIAAIEIVLFFIVLAVLGGFAFGYHPAYIEMIKSLNAVAMVKAIYQHTGFFWHAVFALYAAWRVFHRFGRFNLGFFETLGRLITRWSD</sequence>
<dbReference type="AlphaFoldDB" id="A0A432W214"/>
<dbReference type="OrthoDB" id="6396630at2"/>
<dbReference type="Proteomes" id="UP000288395">
    <property type="component" value="Unassembled WGS sequence"/>
</dbReference>
<feature type="transmembrane region" description="Helical" evidence="1">
    <location>
        <begin position="15"/>
        <end position="35"/>
    </location>
</feature>
<accession>A0A432W214</accession>
<evidence type="ECO:0000313" key="2">
    <source>
        <dbReference type="EMBL" id="RUO23262.1"/>
    </source>
</evidence>
<evidence type="ECO:0000256" key="1">
    <source>
        <dbReference type="SAM" id="Phobius"/>
    </source>
</evidence>
<dbReference type="RefSeq" id="WP_126764804.1">
    <property type="nucleotide sequence ID" value="NZ_PIPJ01000001.1"/>
</dbReference>
<name>A0A432W214_9GAMM</name>
<dbReference type="EMBL" id="PIPJ01000001">
    <property type="protein sequence ID" value="RUO23262.1"/>
    <property type="molecule type" value="Genomic_DNA"/>
</dbReference>
<keyword evidence="3" id="KW-1185">Reference proteome</keyword>
<gene>
    <name evidence="2" type="ORF">CWE08_01005</name>
</gene>
<feature type="transmembrane region" description="Helical" evidence="1">
    <location>
        <begin position="224"/>
        <end position="245"/>
    </location>
</feature>
<feature type="transmembrane region" description="Helical" evidence="1">
    <location>
        <begin position="251"/>
        <end position="272"/>
    </location>
</feature>
<protein>
    <submittedName>
        <fullName evidence="2">Uncharacterized protein</fullName>
    </submittedName>
</protein>
<feature type="transmembrane region" description="Helical" evidence="1">
    <location>
        <begin position="55"/>
        <end position="76"/>
    </location>
</feature>
<proteinExistence type="predicted"/>
<feature type="transmembrane region" description="Helical" evidence="1">
    <location>
        <begin position="164"/>
        <end position="184"/>
    </location>
</feature>